<dbReference type="AlphaFoldDB" id="A0AAD2A9K4"/>
<dbReference type="InterPro" id="IPR036236">
    <property type="entry name" value="Znf_C2H2_sf"/>
</dbReference>
<keyword evidence="5" id="KW-1185">Reference proteome</keyword>
<dbReference type="PANTHER" id="PTHR47591">
    <property type="entry name" value="ZINC FINGER PROTEIN ZAT2-RELATED"/>
    <property type="match status" value="1"/>
</dbReference>
<organism evidence="4 5">
    <name type="scientific">Fraxinus pennsylvanica</name>
    <dbReference type="NCBI Taxonomy" id="56036"/>
    <lineage>
        <taxon>Eukaryota</taxon>
        <taxon>Viridiplantae</taxon>
        <taxon>Streptophyta</taxon>
        <taxon>Embryophyta</taxon>
        <taxon>Tracheophyta</taxon>
        <taxon>Spermatophyta</taxon>
        <taxon>Magnoliopsida</taxon>
        <taxon>eudicotyledons</taxon>
        <taxon>Gunneridae</taxon>
        <taxon>Pentapetalae</taxon>
        <taxon>asterids</taxon>
        <taxon>lamiids</taxon>
        <taxon>Lamiales</taxon>
        <taxon>Oleaceae</taxon>
        <taxon>Oleeae</taxon>
        <taxon>Fraxinus</taxon>
    </lineage>
</organism>
<evidence type="ECO:0000256" key="1">
    <source>
        <dbReference type="PROSITE-ProRule" id="PRU00042"/>
    </source>
</evidence>
<sequence>MVDDQDIQSQSIKKYDHKTQVCGPVLGDVNMWIKLKISKYEEEGTKEDQNYGFQEKDQMYDNKRVCRFCNKVFSSGKALGGHARIHFQANKDLVFNKKLKAHQSIKFKKQQYMPEDEDRVIDFVKKFEGYNKKQTCKICGKGFPSEKSLFGHMRCHPERDWRGIQPPTMARNSSWSSSSSDAETQTMDDRTVDLTKSLKGWSVTAKRGRKAMVTSISEISSLEDDQFRDAVNDLMMLADDDSYESGLTKRQKVDENDAANSTSLNSKAGIGDIIVSKSKKQIVEELSSSNFEKSMTGVGKARTGLILETPVVEFEHKDCLDDNKKYLETSYGKVTIKTKKRRKKVKLSDLDLVQDASPKLALQPDKYHCSTCDKSFTTYQALGGHRSIHKKIKVWIDEDIFNPTVQLADEAKESEASNICRRVLDFDLNEVPPSEDEAGIESLTCS</sequence>
<reference evidence="4" key="1">
    <citation type="submission" date="2023-05" db="EMBL/GenBank/DDBJ databases">
        <authorList>
            <person name="Huff M."/>
        </authorList>
    </citation>
    <scope>NUCLEOTIDE SEQUENCE</scope>
</reference>
<dbReference type="SMART" id="SM00355">
    <property type="entry name" value="ZnF_C2H2"/>
    <property type="match status" value="3"/>
</dbReference>
<dbReference type="SUPFAM" id="SSF57667">
    <property type="entry name" value="beta-beta-alpha zinc fingers"/>
    <property type="match status" value="1"/>
</dbReference>
<feature type="domain" description="C2H2-type" evidence="3">
    <location>
        <begin position="64"/>
        <end position="91"/>
    </location>
</feature>
<dbReference type="EMBL" id="OU503055">
    <property type="protein sequence ID" value="CAI9784067.1"/>
    <property type="molecule type" value="Genomic_DNA"/>
</dbReference>
<evidence type="ECO:0000259" key="3">
    <source>
        <dbReference type="PROSITE" id="PS50157"/>
    </source>
</evidence>
<feature type="domain" description="C2H2-type" evidence="3">
    <location>
        <begin position="134"/>
        <end position="156"/>
    </location>
</feature>
<feature type="domain" description="C2H2-type" evidence="3">
    <location>
        <begin position="367"/>
        <end position="394"/>
    </location>
</feature>
<dbReference type="GO" id="GO:0008270">
    <property type="term" value="F:zinc ion binding"/>
    <property type="evidence" value="ECO:0007669"/>
    <property type="project" value="UniProtKB-KW"/>
</dbReference>
<keyword evidence="1" id="KW-0479">Metal-binding</keyword>
<name>A0AAD2A9K4_9LAMI</name>
<accession>A0AAD2A9K4</accession>
<feature type="region of interest" description="Disordered" evidence="2">
    <location>
        <begin position="160"/>
        <end position="191"/>
    </location>
</feature>
<evidence type="ECO:0000313" key="4">
    <source>
        <dbReference type="EMBL" id="CAI9784067.1"/>
    </source>
</evidence>
<dbReference type="PROSITE" id="PS50157">
    <property type="entry name" value="ZINC_FINGER_C2H2_2"/>
    <property type="match status" value="3"/>
</dbReference>
<dbReference type="Pfam" id="PF13912">
    <property type="entry name" value="zf-C2H2_6"/>
    <property type="match status" value="3"/>
</dbReference>
<gene>
    <name evidence="4" type="ORF">FPE_LOCUS31497</name>
</gene>
<protein>
    <recommendedName>
        <fullName evidence="3">C2H2-type domain-containing protein</fullName>
    </recommendedName>
</protein>
<evidence type="ECO:0000256" key="2">
    <source>
        <dbReference type="SAM" id="MobiDB-lite"/>
    </source>
</evidence>
<dbReference type="Gene3D" id="3.30.160.60">
    <property type="entry name" value="Classic Zinc Finger"/>
    <property type="match status" value="1"/>
</dbReference>
<dbReference type="InterPro" id="IPR013087">
    <property type="entry name" value="Znf_C2H2_type"/>
</dbReference>
<dbReference type="Proteomes" id="UP000834106">
    <property type="component" value="Chromosome 20"/>
</dbReference>
<keyword evidence="1" id="KW-0863">Zinc-finger</keyword>
<dbReference type="PROSITE" id="PS00028">
    <property type="entry name" value="ZINC_FINGER_C2H2_1"/>
    <property type="match status" value="3"/>
</dbReference>
<keyword evidence="1" id="KW-0862">Zinc</keyword>
<dbReference type="PANTHER" id="PTHR47591:SF1">
    <property type="entry name" value="ZINC FINGER PROTEIN ZAT2-RELATED"/>
    <property type="match status" value="1"/>
</dbReference>
<proteinExistence type="predicted"/>
<evidence type="ECO:0000313" key="5">
    <source>
        <dbReference type="Proteomes" id="UP000834106"/>
    </source>
</evidence>